<keyword evidence="1" id="KW-0175">Coiled coil</keyword>
<evidence type="ECO:0000313" key="3">
    <source>
        <dbReference type="Proteomes" id="UP000076871"/>
    </source>
</evidence>
<gene>
    <name evidence="2" type="ORF">LAESUDRAFT_808936</name>
</gene>
<dbReference type="Gene3D" id="3.90.20.10">
    <property type="match status" value="1"/>
</dbReference>
<proteinExistence type="predicted"/>
<dbReference type="InParanoid" id="A0A165HPZ2"/>
<protein>
    <submittedName>
        <fullName evidence="2">Uncharacterized protein</fullName>
    </submittedName>
</protein>
<feature type="coiled-coil region" evidence="1">
    <location>
        <begin position="47"/>
        <end position="74"/>
    </location>
</feature>
<evidence type="ECO:0000256" key="1">
    <source>
        <dbReference type="SAM" id="Coils"/>
    </source>
</evidence>
<dbReference type="EMBL" id="KV427606">
    <property type="protein sequence ID" value="KZT12029.1"/>
    <property type="molecule type" value="Genomic_DNA"/>
</dbReference>
<reference evidence="2 3" key="1">
    <citation type="journal article" date="2016" name="Mol. Biol. Evol.">
        <title>Comparative Genomics of Early-Diverging Mushroom-Forming Fungi Provides Insights into the Origins of Lignocellulose Decay Capabilities.</title>
        <authorList>
            <person name="Nagy L.G."/>
            <person name="Riley R."/>
            <person name="Tritt A."/>
            <person name="Adam C."/>
            <person name="Daum C."/>
            <person name="Floudas D."/>
            <person name="Sun H."/>
            <person name="Yadav J.S."/>
            <person name="Pangilinan J."/>
            <person name="Larsson K.H."/>
            <person name="Matsuura K."/>
            <person name="Barry K."/>
            <person name="Labutti K."/>
            <person name="Kuo R."/>
            <person name="Ohm R.A."/>
            <person name="Bhattacharya S.S."/>
            <person name="Shirouzu T."/>
            <person name="Yoshinaga Y."/>
            <person name="Martin F.M."/>
            <person name="Grigoriev I.V."/>
            <person name="Hibbett D.S."/>
        </authorList>
    </citation>
    <scope>NUCLEOTIDE SEQUENCE [LARGE SCALE GENOMIC DNA]</scope>
    <source>
        <strain evidence="2 3">93-53</strain>
    </source>
</reference>
<organism evidence="2 3">
    <name type="scientific">Laetiporus sulphureus 93-53</name>
    <dbReference type="NCBI Taxonomy" id="1314785"/>
    <lineage>
        <taxon>Eukaryota</taxon>
        <taxon>Fungi</taxon>
        <taxon>Dikarya</taxon>
        <taxon>Basidiomycota</taxon>
        <taxon>Agaricomycotina</taxon>
        <taxon>Agaricomycetes</taxon>
        <taxon>Polyporales</taxon>
        <taxon>Laetiporus</taxon>
    </lineage>
</organism>
<accession>A0A165HPZ2</accession>
<dbReference type="RefSeq" id="XP_040769677.1">
    <property type="nucleotide sequence ID" value="XM_040914105.1"/>
</dbReference>
<sequence length="182" mass="20434">MQAPTPQPDYPLLQQSLTTAAEQLALFANIPQHNDIMVVMQQIHATIQQMNGTIEQMNGRITNLENTLNQFKVQVEGRFNQVEERFNQIGGRFDQLAGKVDNIVRMLPTMLHNAPLRMNGPLQYPSEVDDRFPKTELQLTELTANDANHVLLALGMEVPQGADVVRKRQLIADYLGCGETVV</sequence>
<keyword evidence="3" id="KW-1185">Reference proteome</keyword>
<dbReference type="OrthoDB" id="3224834at2759"/>
<dbReference type="GeneID" id="63831133"/>
<evidence type="ECO:0000313" key="2">
    <source>
        <dbReference type="EMBL" id="KZT12029.1"/>
    </source>
</evidence>
<name>A0A165HPZ2_9APHY</name>
<dbReference type="Proteomes" id="UP000076871">
    <property type="component" value="Unassembled WGS sequence"/>
</dbReference>
<dbReference type="AlphaFoldDB" id="A0A165HPZ2"/>